<sequence length="47" mass="5561">MLYAKNISKIAQTSVYNEISEHKKRLKCFRKTLKSFQKTLKRSVENA</sequence>
<evidence type="ECO:0000313" key="2">
    <source>
        <dbReference type="Proteomes" id="UP000022272"/>
    </source>
</evidence>
<reference evidence="1 2" key="1">
    <citation type="submission" date="2014-02" db="EMBL/GenBank/DDBJ databases">
        <authorList>
            <person name="Sears C."/>
            <person name="Carroll K."/>
            <person name="Sack B.R."/>
            <person name="Qadri F."/>
            <person name="Myers L.L."/>
            <person name="Chung G.-T."/>
            <person name="Escheverria P."/>
            <person name="Fraser C.M."/>
            <person name="Sadzewicz L."/>
            <person name="Shefchek K.A."/>
            <person name="Tallon L."/>
            <person name="Das S.P."/>
            <person name="Daugherty S."/>
            <person name="Mongodin E.F."/>
        </authorList>
    </citation>
    <scope>NUCLEOTIDE SEQUENCE [LARGE SCALE GENOMIC DNA]</scope>
    <source>
        <strain evidence="1 2">2-F-2 #4</strain>
    </source>
</reference>
<proteinExistence type="predicted"/>
<organism evidence="1 2">
    <name type="scientific">Bacteroides fragilis str. 2-F-2 #4</name>
    <dbReference type="NCBI Taxonomy" id="1339280"/>
    <lineage>
        <taxon>Bacteria</taxon>
        <taxon>Pseudomonadati</taxon>
        <taxon>Bacteroidota</taxon>
        <taxon>Bacteroidia</taxon>
        <taxon>Bacteroidales</taxon>
        <taxon>Bacteroidaceae</taxon>
        <taxon>Bacteroides</taxon>
    </lineage>
</organism>
<gene>
    <name evidence="1" type="ORF">M076_2854</name>
</gene>
<accession>A0A016BU37</accession>
<dbReference type="Proteomes" id="UP000022272">
    <property type="component" value="Unassembled WGS sequence"/>
</dbReference>
<protein>
    <submittedName>
        <fullName evidence="1">Uncharacterized protein</fullName>
    </submittedName>
</protein>
<comment type="caution">
    <text evidence="1">The sequence shown here is derived from an EMBL/GenBank/DDBJ whole genome shotgun (WGS) entry which is preliminary data.</text>
</comment>
<name>A0A016BU37_BACFG</name>
<evidence type="ECO:0000313" key="1">
    <source>
        <dbReference type="EMBL" id="EXZ44101.1"/>
    </source>
</evidence>
<dbReference type="AlphaFoldDB" id="A0A016BU37"/>
<dbReference type="EMBL" id="JGDM01000068">
    <property type="protein sequence ID" value="EXZ44101.1"/>
    <property type="molecule type" value="Genomic_DNA"/>
</dbReference>